<dbReference type="InParanoid" id="A0A2H3E338"/>
<protein>
    <submittedName>
        <fullName evidence="2">Uncharacterized protein</fullName>
    </submittedName>
</protein>
<sequence>MVQSQYDWQYPSTRETNAVSPAGNVSVIAGTTNDIEARNVTLQRNHHHRPLMSETQLIPNRPNNIQPLPLGQQSPQPTRLADVRRPEPVRSSTILTASTLVAENGSNVSNSRAMKFMIQLTAFRESSSAIQPRASDSQTRLLTNSGEPSSLPTADDHTAVDRDDLFDEIDSLLNKFDLGRRPLSTDSQFTGRLHVVPAVPDWYLQVPGHTPHHTTASRPWGANTS</sequence>
<gene>
    <name evidence="2" type="ORF">ARMGADRAFT_73047</name>
</gene>
<proteinExistence type="predicted"/>
<evidence type="ECO:0000313" key="3">
    <source>
        <dbReference type="Proteomes" id="UP000217790"/>
    </source>
</evidence>
<evidence type="ECO:0000313" key="2">
    <source>
        <dbReference type="EMBL" id="PBK94973.1"/>
    </source>
</evidence>
<feature type="region of interest" description="Disordered" evidence="1">
    <location>
        <begin position="69"/>
        <end position="89"/>
    </location>
</feature>
<feature type="compositionally biased region" description="Polar residues" evidence="1">
    <location>
        <begin position="127"/>
        <end position="152"/>
    </location>
</feature>
<evidence type="ECO:0000256" key="1">
    <source>
        <dbReference type="SAM" id="MobiDB-lite"/>
    </source>
</evidence>
<keyword evidence="3" id="KW-1185">Reference proteome</keyword>
<dbReference type="EMBL" id="KZ293653">
    <property type="protein sequence ID" value="PBK94973.1"/>
    <property type="molecule type" value="Genomic_DNA"/>
</dbReference>
<name>A0A2H3E338_ARMGA</name>
<feature type="region of interest" description="Disordered" evidence="1">
    <location>
        <begin position="127"/>
        <end position="159"/>
    </location>
</feature>
<accession>A0A2H3E338</accession>
<organism evidence="2 3">
    <name type="scientific">Armillaria gallica</name>
    <name type="common">Bulbous honey fungus</name>
    <name type="synonym">Armillaria bulbosa</name>
    <dbReference type="NCBI Taxonomy" id="47427"/>
    <lineage>
        <taxon>Eukaryota</taxon>
        <taxon>Fungi</taxon>
        <taxon>Dikarya</taxon>
        <taxon>Basidiomycota</taxon>
        <taxon>Agaricomycotina</taxon>
        <taxon>Agaricomycetes</taxon>
        <taxon>Agaricomycetidae</taxon>
        <taxon>Agaricales</taxon>
        <taxon>Marasmiineae</taxon>
        <taxon>Physalacriaceae</taxon>
        <taxon>Armillaria</taxon>
    </lineage>
</organism>
<dbReference type="AlphaFoldDB" id="A0A2H3E338"/>
<dbReference type="Proteomes" id="UP000217790">
    <property type="component" value="Unassembled WGS sequence"/>
</dbReference>
<reference evidence="3" key="1">
    <citation type="journal article" date="2017" name="Nat. Ecol. Evol.">
        <title>Genome expansion and lineage-specific genetic innovations in the forest pathogenic fungi Armillaria.</title>
        <authorList>
            <person name="Sipos G."/>
            <person name="Prasanna A.N."/>
            <person name="Walter M.C."/>
            <person name="O'Connor E."/>
            <person name="Balint B."/>
            <person name="Krizsan K."/>
            <person name="Kiss B."/>
            <person name="Hess J."/>
            <person name="Varga T."/>
            <person name="Slot J."/>
            <person name="Riley R."/>
            <person name="Boka B."/>
            <person name="Rigling D."/>
            <person name="Barry K."/>
            <person name="Lee J."/>
            <person name="Mihaltcheva S."/>
            <person name="LaButti K."/>
            <person name="Lipzen A."/>
            <person name="Waldron R."/>
            <person name="Moloney N.M."/>
            <person name="Sperisen C."/>
            <person name="Kredics L."/>
            <person name="Vagvoelgyi C."/>
            <person name="Patrignani A."/>
            <person name="Fitzpatrick D."/>
            <person name="Nagy I."/>
            <person name="Doyle S."/>
            <person name="Anderson J.B."/>
            <person name="Grigoriev I.V."/>
            <person name="Gueldener U."/>
            <person name="Muensterkoetter M."/>
            <person name="Nagy L.G."/>
        </authorList>
    </citation>
    <scope>NUCLEOTIDE SEQUENCE [LARGE SCALE GENOMIC DNA]</scope>
    <source>
        <strain evidence="3">Ar21-2</strain>
    </source>
</reference>